<dbReference type="OrthoDB" id="2167788at2"/>
<dbReference type="InterPro" id="IPR010368">
    <property type="entry name" value="Com_YlbF"/>
</dbReference>
<dbReference type="InterPro" id="IPR052767">
    <property type="entry name" value="Bact_com_dev_regulator"/>
</dbReference>
<dbReference type="SUPFAM" id="SSF158622">
    <property type="entry name" value="YheA/YmcA-like"/>
    <property type="match status" value="1"/>
</dbReference>
<dbReference type="Gene3D" id="1.20.1500.10">
    <property type="entry name" value="YheA/YmcA-like"/>
    <property type="match status" value="1"/>
</dbReference>
<sequence>MAEYTRKEIVEEAKELAQKLANIEEIERFIQLEEKINENKKVQQYITKIKALQKQAVNLQHYDKPEASKRVEEELDRMQQELDEIPVVSEFKESQVVVNDILQLISHTISNEVTDEIVRNTGGNVLHGETGSRVKNKF</sequence>
<dbReference type="AlphaFoldDB" id="A0A2I0QWH2"/>
<dbReference type="Proteomes" id="UP000243524">
    <property type="component" value="Unassembled WGS sequence"/>
</dbReference>
<keyword evidence="3" id="KW-1185">Reference proteome</keyword>
<evidence type="ECO:0008006" key="4">
    <source>
        <dbReference type="Google" id="ProtNLM"/>
    </source>
</evidence>
<evidence type="ECO:0000313" key="2">
    <source>
        <dbReference type="EMBL" id="PKR78693.1"/>
    </source>
</evidence>
<dbReference type="Pfam" id="PF06133">
    <property type="entry name" value="Com_YlbF"/>
    <property type="match status" value="1"/>
</dbReference>
<dbReference type="PANTHER" id="PTHR38448">
    <property type="entry name" value="REGULATORY PROTEIN YLBF-RELATED"/>
    <property type="match status" value="1"/>
</dbReference>
<gene>
    <name evidence="2" type="ORF">CEY16_02755</name>
</gene>
<dbReference type="InterPro" id="IPR016783">
    <property type="entry name" value="Biofilm_formation_YmcA"/>
</dbReference>
<keyword evidence="1" id="KW-0175">Coiled coil</keyword>
<dbReference type="RefSeq" id="WP_101330436.1">
    <property type="nucleotide sequence ID" value="NZ_PJNH01000001.1"/>
</dbReference>
<protein>
    <recommendedName>
        <fullName evidence="4">Master regulator for biofilm formation</fullName>
    </recommendedName>
</protein>
<comment type="caution">
    <text evidence="2">The sequence shown here is derived from an EMBL/GenBank/DDBJ whole genome shotgun (WGS) entry which is preliminary data.</text>
</comment>
<evidence type="ECO:0000313" key="3">
    <source>
        <dbReference type="Proteomes" id="UP000243524"/>
    </source>
</evidence>
<evidence type="ECO:0000256" key="1">
    <source>
        <dbReference type="SAM" id="Coils"/>
    </source>
</evidence>
<name>A0A2I0QWH2_9BACI</name>
<organism evidence="2 3">
    <name type="scientific">Halalkalibacillus sediminis</name>
    <dbReference type="NCBI Taxonomy" id="2018042"/>
    <lineage>
        <taxon>Bacteria</taxon>
        <taxon>Bacillati</taxon>
        <taxon>Bacillota</taxon>
        <taxon>Bacilli</taxon>
        <taxon>Bacillales</taxon>
        <taxon>Bacillaceae</taxon>
        <taxon>Halalkalibacillus</taxon>
    </lineage>
</organism>
<feature type="coiled-coil region" evidence="1">
    <location>
        <begin position="6"/>
        <end position="55"/>
    </location>
</feature>
<accession>A0A2I0QWH2</accession>
<dbReference type="EMBL" id="PJNH01000001">
    <property type="protein sequence ID" value="PKR78693.1"/>
    <property type="molecule type" value="Genomic_DNA"/>
</dbReference>
<proteinExistence type="predicted"/>
<dbReference type="PANTHER" id="PTHR38448:SF1">
    <property type="entry name" value="YLBF FAMILY REGULATOR"/>
    <property type="match status" value="1"/>
</dbReference>
<dbReference type="InterPro" id="IPR023378">
    <property type="entry name" value="YheA/YmcA-like_dom_sf"/>
</dbReference>
<dbReference type="PIRSF" id="PIRSF021287">
    <property type="entry name" value="Biofilm_formation_YmcA"/>
    <property type="match status" value="1"/>
</dbReference>
<reference evidence="2 3" key="1">
    <citation type="submission" date="2017-06" db="EMBL/GenBank/DDBJ databases">
        <title>the draft geome sequence of Illustriluteabacillus marina B3227.</title>
        <authorList>
            <person name="He R.-H."/>
            <person name="Du Z.-J."/>
        </authorList>
    </citation>
    <scope>NUCLEOTIDE SEQUENCE [LARGE SCALE GENOMIC DNA]</scope>
    <source>
        <strain evidence="2 3">B3227</strain>
    </source>
</reference>